<dbReference type="AlphaFoldDB" id="A0AA38WQ99"/>
<dbReference type="Proteomes" id="UP001172457">
    <property type="component" value="Chromosome 3"/>
</dbReference>
<reference evidence="2" key="1">
    <citation type="submission" date="2023-03" db="EMBL/GenBank/DDBJ databases">
        <title>Chromosome-scale reference genome and RAD-based genetic map of yellow starthistle (Centaurea solstitialis) reveal putative structural variation and QTLs associated with invader traits.</title>
        <authorList>
            <person name="Reatini B."/>
            <person name="Cang F.A."/>
            <person name="Jiang Q."/>
            <person name="Mckibben M.T.W."/>
            <person name="Barker M.S."/>
            <person name="Rieseberg L.H."/>
            <person name="Dlugosch K.M."/>
        </authorList>
    </citation>
    <scope>NUCLEOTIDE SEQUENCE</scope>
    <source>
        <strain evidence="2">CAN-66</strain>
        <tissue evidence="2">Leaf</tissue>
    </source>
</reference>
<accession>A0AA38WQ99</accession>
<keyword evidence="3" id="KW-1185">Reference proteome</keyword>
<dbReference type="EMBL" id="JARYMX010000003">
    <property type="protein sequence ID" value="KAJ9557136.1"/>
    <property type="molecule type" value="Genomic_DNA"/>
</dbReference>
<evidence type="ECO:0000313" key="3">
    <source>
        <dbReference type="Proteomes" id="UP001172457"/>
    </source>
</evidence>
<organism evidence="2 3">
    <name type="scientific">Centaurea solstitialis</name>
    <name type="common">yellow star-thistle</name>
    <dbReference type="NCBI Taxonomy" id="347529"/>
    <lineage>
        <taxon>Eukaryota</taxon>
        <taxon>Viridiplantae</taxon>
        <taxon>Streptophyta</taxon>
        <taxon>Embryophyta</taxon>
        <taxon>Tracheophyta</taxon>
        <taxon>Spermatophyta</taxon>
        <taxon>Magnoliopsida</taxon>
        <taxon>eudicotyledons</taxon>
        <taxon>Gunneridae</taxon>
        <taxon>Pentapetalae</taxon>
        <taxon>asterids</taxon>
        <taxon>campanulids</taxon>
        <taxon>Asterales</taxon>
        <taxon>Asteraceae</taxon>
        <taxon>Carduoideae</taxon>
        <taxon>Cardueae</taxon>
        <taxon>Centaureinae</taxon>
        <taxon>Centaurea</taxon>
    </lineage>
</organism>
<gene>
    <name evidence="2" type="ORF">OSB04_011750</name>
</gene>
<proteinExistence type="predicted"/>
<feature type="region of interest" description="Disordered" evidence="1">
    <location>
        <begin position="69"/>
        <end position="89"/>
    </location>
</feature>
<protein>
    <submittedName>
        <fullName evidence="2">Uncharacterized protein</fullName>
    </submittedName>
</protein>
<comment type="caution">
    <text evidence="2">The sequence shown here is derived from an EMBL/GenBank/DDBJ whole genome shotgun (WGS) entry which is preliminary data.</text>
</comment>
<evidence type="ECO:0000256" key="1">
    <source>
        <dbReference type="SAM" id="MobiDB-lite"/>
    </source>
</evidence>
<evidence type="ECO:0000313" key="2">
    <source>
        <dbReference type="EMBL" id="KAJ9557136.1"/>
    </source>
</evidence>
<name>A0AA38WQ99_9ASTR</name>
<sequence length="331" mass="38245">MDRCMNKFGRVAYPRILVEVNADKDLPDEIRAKPKTQEELAEIVAKEIRLSESLKKKDLDVNDGFQKVNRRNRNQNKQKASQGKDIRRGGTNVPFVRVEYRPKPKNDGGRNIIEKDHEVKIGNMFEALNEKRAESSCSWEHLKSSVDLWFAIKRHPPENVRANWSEEQLEYYSTLCASKPFNGGNILTAGLGMGSQSIRLMILKLPTKYVLTKLSAIMIIKVDFEKTYDSHSWDYQQSRVVHKHEWNKFSVNRCLNEAIKLNGSPTDEFIVQRSLRHVDLLSPFLFIFAMEGLHMAVKWAWEANIFRRIRIGGGDVEVSYFCNTPISQTDK</sequence>